<dbReference type="AlphaFoldDB" id="N9LP49"/>
<proteinExistence type="inferred from homology"/>
<accession>N9LP49</accession>
<comment type="caution">
    <text evidence="2">The sequence shown here is derived from an EMBL/GenBank/DDBJ whole genome shotgun (WGS) entry which is preliminary data.</text>
</comment>
<organism evidence="2 3">
    <name type="scientific">Acinetobacter modestus</name>
    <dbReference type="NCBI Taxonomy" id="1776740"/>
    <lineage>
        <taxon>Bacteria</taxon>
        <taxon>Pseudomonadati</taxon>
        <taxon>Pseudomonadota</taxon>
        <taxon>Gammaproteobacteria</taxon>
        <taxon>Moraxellales</taxon>
        <taxon>Moraxellaceae</taxon>
        <taxon>Acinetobacter</taxon>
    </lineage>
</organism>
<protein>
    <recommendedName>
        <fullName evidence="4">RND transporter</fullName>
    </recommendedName>
</protein>
<evidence type="ECO:0000313" key="3">
    <source>
        <dbReference type="Proteomes" id="UP000013248"/>
    </source>
</evidence>
<dbReference type="HOGENOM" id="CLU_602215_0_0_6"/>
<dbReference type="eggNOG" id="COG1538">
    <property type="taxonomic scope" value="Bacteria"/>
</dbReference>
<dbReference type="RefSeq" id="WP_005219423.1">
    <property type="nucleotide sequence ID" value="NZ_KB850089.1"/>
</dbReference>
<dbReference type="GO" id="GO:0015562">
    <property type="term" value="F:efflux transmembrane transporter activity"/>
    <property type="evidence" value="ECO:0007669"/>
    <property type="project" value="InterPro"/>
</dbReference>
<evidence type="ECO:0000313" key="2">
    <source>
        <dbReference type="EMBL" id="ENW98013.1"/>
    </source>
</evidence>
<dbReference type="Gene3D" id="1.20.1600.10">
    <property type="entry name" value="Outer membrane efflux proteins (OEP)"/>
    <property type="match status" value="1"/>
</dbReference>
<dbReference type="EMBL" id="APRP01000034">
    <property type="protein sequence ID" value="ENW98013.1"/>
    <property type="molecule type" value="Genomic_DNA"/>
</dbReference>
<sequence>MSLSLNQRSYAFKKRTLRNHLLLSSLKWSILSIGLSVGLLAQAVSAESLLNVNQSPATVAQRNSNFEQILEQIRAYQANQSNWQTQQQMANVQLKQSTLRVNPSISIEQTGLQSNKDQELAIGISQPLDLFGQRRAAQKVAQLSATQVDLEQQRYNAELELIVQYAWSQVALFQLEKSLVAEQLQVSQENLDATMKRYQAGNIAQVDVERVRMTHLENQRIYQQADLQLRVAQQQLASFWGSDLNQFVIAPSVNELWSRATVVKTDRQDIENLFERGLQLETQRQQANIDQLKAKSRPQPIMSLGVNRTRSADQNTENQIRLGVEIPLNIFNSQKYGIQIAEAKQTLIQQQQRFYRQQNQLDIDVRLAELRGLQTQFKQLNDQQVPLAIQVQQKTLQGFRLGKFAVTDVQQATTQLQDVRLRKVQLLKQAWQLNVEVQSARIGLPVEQITAKDALMQLNQRVWQQSNAFPSQVGE</sequence>
<dbReference type="PATRIC" id="fig|1217705.3.peg.3379"/>
<evidence type="ECO:0008006" key="4">
    <source>
        <dbReference type="Google" id="ProtNLM"/>
    </source>
</evidence>
<evidence type="ECO:0000256" key="1">
    <source>
        <dbReference type="ARBA" id="ARBA00007613"/>
    </source>
</evidence>
<gene>
    <name evidence="2" type="ORF">F900_03483</name>
</gene>
<comment type="similarity">
    <text evidence="1">Belongs to the outer membrane factor (OMF) (TC 1.B.17) family.</text>
</comment>
<dbReference type="SUPFAM" id="SSF56954">
    <property type="entry name" value="Outer membrane efflux proteins (OEP)"/>
    <property type="match status" value="1"/>
</dbReference>
<reference evidence="2 3" key="1">
    <citation type="submission" date="2013-02" db="EMBL/GenBank/DDBJ databases">
        <title>The Genome Sequence of Acinetobacter sp. ANC 3862.</title>
        <authorList>
            <consortium name="The Broad Institute Genome Sequencing Platform"/>
            <consortium name="The Broad Institute Genome Sequencing Center for Infectious Disease"/>
            <person name="Cerqueira G."/>
            <person name="Feldgarden M."/>
            <person name="Courvalin P."/>
            <person name="Perichon B."/>
            <person name="Grillot-Courvalin C."/>
            <person name="Clermont D."/>
            <person name="Rocha E."/>
            <person name="Yoon E.-J."/>
            <person name="Nemec A."/>
            <person name="Walker B."/>
            <person name="Young S.K."/>
            <person name="Zeng Q."/>
            <person name="Gargeya S."/>
            <person name="Fitzgerald M."/>
            <person name="Haas B."/>
            <person name="Abouelleil A."/>
            <person name="Alvarado L."/>
            <person name="Arachchi H.M."/>
            <person name="Berlin A.M."/>
            <person name="Chapman S.B."/>
            <person name="Dewar J."/>
            <person name="Goldberg J."/>
            <person name="Griggs A."/>
            <person name="Gujja S."/>
            <person name="Hansen M."/>
            <person name="Howarth C."/>
            <person name="Imamovic A."/>
            <person name="Larimer J."/>
            <person name="McCowan C."/>
            <person name="Murphy C."/>
            <person name="Neiman D."/>
            <person name="Pearson M."/>
            <person name="Priest M."/>
            <person name="Roberts A."/>
            <person name="Saif S."/>
            <person name="Shea T."/>
            <person name="Sisk P."/>
            <person name="Sykes S."/>
            <person name="Wortman J."/>
            <person name="Nusbaum C."/>
            <person name="Birren B."/>
        </authorList>
    </citation>
    <scope>NUCLEOTIDE SEQUENCE [LARGE SCALE GENOMIC DNA]</scope>
    <source>
        <strain evidence="2 3">ANC 3862</strain>
    </source>
</reference>
<dbReference type="Pfam" id="PF02321">
    <property type="entry name" value="OEP"/>
    <property type="match status" value="1"/>
</dbReference>
<name>N9LP49_9GAMM</name>
<dbReference type="Proteomes" id="UP000013248">
    <property type="component" value="Unassembled WGS sequence"/>
</dbReference>
<dbReference type="STRING" id="1217705.F900_03483"/>
<dbReference type="InterPro" id="IPR003423">
    <property type="entry name" value="OMP_efflux"/>
</dbReference>